<feature type="domain" description="CusB-like beta-barrel" evidence="5">
    <location>
        <begin position="253"/>
        <end position="294"/>
    </location>
</feature>
<dbReference type="Pfam" id="PF25954">
    <property type="entry name" value="Beta-barrel_RND_2"/>
    <property type="match status" value="1"/>
</dbReference>
<evidence type="ECO:0000256" key="3">
    <source>
        <dbReference type="SAM" id="Phobius"/>
    </source>
</evidence>
<dbReference type="Pfam" id="PF25917">
    <property type="entry name" value="BSH_RND"/>
    <property type="match status" value="1"/>
</dbReference>
<keyword evidence="7" id="KW-1185">Reference proteome</keyword>
<dbReference type="RefSeq" id="WP_159810718.1">
    <property type="nucleotide sequence ID" value="NZ_BLJE01000007.1"/>
</dbReference>
<feature type="transmembrane region" description="Helical" evidence="3">
    <location>
        <begin position="12"/>
        <end position="33"/>
    </location>
</feature>
<dbReference type="GO" id="GO:0055085">
    <property type="term" value="P:transmembrane transport"/>
    <property type="evidence" value="ECO:0007669"/>
    <property type="project" value="InterPro"/>
</dbReference>
<dbReference type="InterPro" id="IPR058625">
    <property type="entry name" value="MdtA-like_BSH"/>
</dbReference>
<accession>A0A6N6JNP1</accession>
<dbReference type="Gene3D" id="2.40.30.170">
    <property type="match status" value="1"/>
</dbReference>
<keyword evidence="3" id="KW-0472">Membrane</keyword>
<dbReference type="SUPFAM" id="SSF111369">
    <property type="entry name" value="HlyD-like secretion proteins"/>
    <property type="match status" value="2"/>
</dbReference>
<evidence type="ECO:0000259" key="4">
    <source>
        <dbReference type="Pfam" id="PF25917"/>
    </source>
</evidence>
<reference evidence="6 7" key="1">
    <citation type="submission" date="2019-12" db="EMBL/GenBank/DDBJ databases">
        <title>Litoreibacter badius sp. nov., a novel bacteriochlorophyll a-containing bacterium in the genus Litoreibacter.</title>
        <authorList>
            <person name="Kanamuro M."/>
            <person name="Takabe Y."/>
            <person name="Mori K."/>
            <person name="Takaichi S."/>
            <person name="Hanada S."/>
        </authorList>
    </citation>
    <scope>NUCLEOTIDE SEQUENCE [LARGE SCALE GENOMIC DNA]</scope>
    <source>
        <strain evidence="6 7">K6</strain>
    </source>
</reference>
<dbReference type="AlphaFoldDB" id="A0A6N6JNP1"/>
<keyword evidence="3" id="KW-1133">Transmembrane helix</keyword>
<name>A0A6N6JNP1_9RHOB</name>
<proteinExistence type="predicted"/>
<keyword evidence="3" id="KW-0812">Transmembrane</keyword>
<dbReference type="Proteomes" id="UP000436822">
    <property type="component" value="Unassembled WGS sequence"/>
</dbReference>
<evidence type="ECO:0000256" key="2">
    <source>
        <dbReference type="SAM" id="MobiDB-lite"/>
    </source>
</evidence>
<comment type="caution">
    <text evidence="6">The sequence shown here is derived from an EMBL/GenBank/DDBJ whole genome shotgun (WGS) entry which is preliminary data.</text>
</comment>
<dbReference type="InterPro" id="IPR050739">
    <property type="entry name" value="MFP"/>
</dbReference>
<protein>
    <recommendedName>
        <fullName evidence="8">Membrane fusion protein (Multidrug efflux system)</fullName>
    </recommendedName>
</protein>
<dbReference type="PANTHER" id="PTHR30386:SF24">
    <property type="entry name" value="MULTIDRUG RESISTANCE EFFLUX PUMP"/>
    <property type="match status" value="1"/>
</dbReference>
<evidence type="ECO:0000256" key="1">
    <source>
        <dbReference type="SAM" id="Coils"/>
    </source>
</evidence>
<dbReference type="EMBL" id="BLJE01000007">
    <property type="protein sequence ID" value="GFE67078.1"/>
    <property type="molecule type" value="Genomic_DNA"/>
</dbReference>
<dbReference type="OrthoDB" id="9811754at2"/>
<dbReference type="InterPro" id="IPR058792">
    <property type="entry name" value="Beta-barrel_RND_2"/>
</dbReference>
<sequence>MADGLHSGVKRVLMTIGFVCVFAALAVVVGQLISGRTIYVRTENAYVRSDIVTVAPRISGYAVEILVEDNTAVTAGQPLFQLDRRDFEAAVRQAEADVEIQNAGRAAVEARARLQLARISAAQSTVDARQAEREFAAAELARATELRTRGAGTQQRLEDATAADLVAAARLVEASADLLLEQEQQTVLEAERQSAEAAIANAEATLEKNRMALHDTTVWAPLSGTVASRGLRLGEFAAAGASAMSVVPEDGHWIEANIRETQIQNVRPGDRAEVQVDTLGGTPFCATVESVAPASGSEFSLIPPDNATGNFTKIVRRFTVRLQFDPDDPRLTLVRPGMSVVPTIAAGSHETGLSDAGFLENLLRFGHADRFACDTGAPVSPPQPLRRSLPVWDEEANG</sequence>
<feature type="coiled-coil region" evidence="1">
    <location>
        <begin position="180"/>
        <end position="212"/>
    </location>
</feature>
<organism evidence="6 7">
    <name type="scientific">Litoreibacter roseus</name>
    <dbReference type="NCBI Taxonomy" id="2601869"/>
    <lineage>
        <taxon>Bacteria</taxon>
        <taxon>Pseudomonadati</taxon>
        <taxon>Pseudomonadota</taxon>
        <taxon>Alphaproteobacteria</taxon>
        <taxon>Rhodobacterales</taxon>
        <taxon>Roseobacteraceae</taxon>
        <taxon>Litoreibacter</taxon>
    </lineage>
</organism>
<evidence type="ECO:0000313" key="6">
    <source>
        <dbReference type="EMBL" id="GFE67078.1"/>
    </source>
</evidence>
<feature type="domain" description="Multidrug resistance protein MdtA-like barrel-sandwich hybrid" evidence="4">
    <location>
        <begin position="51"/>
        <end position="247"/>
    </location>
</feature>
<dbReference type="Gene3D" id="2.40.50.100">
    <property type="match status" value="1"/>
</dbReference>
<evidence type="ECO:0000313" key="7">
    <source>
        <dbReference type="Proteomes" id="UP000436822"/>
    </source>
</evidence>
<dbReference type="PANTHER" id="PTHR30386">
    <property type="entry name" value="MEMBRANE FUSION SUBUNIT OF EMRAB-TOLC MULTIDRUG EFFLUX PUMP"/>
    <property type="match status" value="1"/>
</dbReference>
<keyword evidence="1" id="KW-0175">Coiled coil</keyword>
<feature type="region of interest" description="Disordered" evidence="2">
    <location>
        <begin position="375"/>
        <end position="398"/>
    </location>
</feature>
<evidence type="ECO:0008006" key="8">
    <source>
        <dbReference type="Google" id="ProtNLM"/>
    </source>
</evidence>
<gene>
    <name evidence="6" type="ORF">KIN_41520</name>
</gene>
<evidence type="ECO:0000259" key="5">
    <source>
        <dbReference type="Pfam" id="PF25954"/>
    </source>
</evidence>